<protein>
    <submittedName>
        <fullName evidence="1">Uncharacterized protein</fullName>
    </submittedName>
</protein>
<reference evidence="1" key="1">
    <citation type="submission" date="2016-10" db="EMBL/GenBank/DDBJ databases">
        <authorList>
            <person name="Varghese N."/>
        </authorList>
    </citation>
    <scope>NUCLEOTIDE SEQUENCE</scope>
</reference>
<proteinExistence type="predicted"/>
<reference evidence="1" key="2">
    <citation type="journal article" date="2017" name="Nat. Commun.">
        <title>Single-virus genomics reveals hidden cosmopolitan and abundant viruses.</title>
        <authorList>
            <person name="Martinez-Hernandez F."/>
            <person name="Fornas O."/>
            <person name="Lluesma Gomez M."/>
            <person name="Bolduc B."/>
            <person name="de la Cruz Pena M.J."/>
            <person name="Martinez J.M."/>
            <person name="Anton J."/>
            <person name="Gasol J.M."/>
            <person name="Rosselli R."/>
            <person name="Rodriguez-Valera F."/>
            <person name="Sullivan M.B."/>
            <person name="Acinas S.G."/>
            <person name="Martinez-Garcia M."/>
        </authorList>
    </citation>
    <scope>NUCLEOTIDE SEQUENCE</scope>
</reference>
<dbReference type="EMBL" id="KY052827">
    <property type="protein sequence ID" value="ASF00324.1"/>
    <property type="molecule type" value="Genomic_DNA"/>
</dbReference>
<name>A0A218MM13_9VIRU</name>
<organism evidence="1">
    <name type="scientific">uncultured virus</name>
    <dbReference type="NCBI Taxonomy" id="340016"/>
    <lineage>
        <taxon>Viruses</taxon>
        <taxon>environmental samples</taxon>
    </lineage>
</organism>
<evidence type="ECO:0000313" key="1">
    <source>
        <dbReference type="EMBL" id="ASF00324.1"/>
    </source>
</evidence>
<sequence length="85" mass="10040">MNRMKMINQLGEYFTKKGKYLELNEYNLESDTPMRSVQVKRVFNSWSRMMTMVKNYYPNVGVVVKKVTPKVTPKKSTTKKVKKDV</sequence>
<accession>A0A218MM13</accession>